<keyword evidence="3" id="KW-0597">Phosphoprotein</keyword>
<dbReference type="Pfam" id="PF02518">
    <property type="entry name" value="HATPase_c"/>
    <property type="match status" value="1"/>
</dbReference>
<dbReference type="Gene3D" id="3.30.565.10">
    <property type="entry name" value="Histidine kinase-like ATPase, C-terminal domain"/>
    <property type="match status" value="1"/>
</dbReference>
<dbReference type="PANTHER" id="PTHR43547">
    <property type="entry name" value="TWO-COMPONENT HISTIDINE KINASE"/>
    <property type="match status" value="1"/>
</dbReference>
<dbReference type="PRINTS" id="PR00344">
    <property type="entry name" value="BCTRLSENSOR"/>
</dbReference>
<dbReference type="PANTHER" id="PTHR43547:SF2">
    <property type="entry name" value="HYBRID SIGNAL TRANSDUCTION HISTIDINE KINASE C"/>
    <property type="match status" value="1"/>
</dbReference>
<dbReference type="SUPFAM" id="SSF55874">
    <property type="entry name" value="ATPase domain of HSP90 chaperone/DNA topoisomerase II/histidine kinase"/>
    <property type="match status" value="1"/>
</dbReference>
<accession>A0A1H2HGN8</accession>
<dbReference type="STRING" id="1434072.SAMN05216210_3029"/>
<keyword evidence="5" id="KW-0808">Transferase</keyword>
<evidence type="ECO:0000256" key="2">
    <source>
        <dbReference type="ARBA" id="ARBA00012438"/>
    </source>
</evidence>
<dbReference type="InterPro" id="IPR005467">
    <property type="entry name" value="His_kinase_dom"/>
</dbReference>
<name>A0A1H2HGN8_9GAMM</name>
<evidence type="ECO:0000313" key="6">
    <source>
        <dbReference type="Proteomes" id="UP000243924"/>
    </source>
</evidence>
<feature type="domain" description="Histidine kinase" evidence="4">
    <location>
        <begin position="20"/>
        <end position="234"/>
    </location>
</feature>
<evidence type="ECO:0000256" key="3">
    <source>
        <dbReference type="ARBA" id="ARBA00022553"/>
    </source>
</evidence>
<dbReference type="GO" id="GO:0000155">
    <property type="term" value="F:phosphorelay sensor kinase activity"/>
    <property type="evidence" value="ECO:0007669"/>
    <property type="project" value="TreeGrafter"/>
</dbReference>
<proteinExistence type="predicted"/>
<dbReference type="Proteomes" id="UP000243924">
    <property type="component" value="Chromosome I"/>
</dbReference>
<dbReference type="InterPro" id="IPR004358">
    <property type="entry name" value="Sig_transdc_His_kin-like_C"/>
</dbReference>
<dbReference type="InterPro" id="IPR036890">
    <property type="entry name" value="HATPase_C_sf"/>
</dbReference>
<dbReference type="SMART" id="SM00387">
    <property type="entry name" value="HATPase_c"/>
    <property type="match status" value="1"/>
</dbReference>
<sequence>MSNTPDPEESGMDFATVMASTVHDMKNTMALMLQTYDTWLERLPPELAEAPERGIIQYESMRLHGMLVQLLGLYKMETNRLPLNPGYYDVEDFLQDQLARHDDILRSRHIEGDYQIEEDGLMGFFDNDLIGSVVANVINNSIRYARSAISLRAWMEKEQLVISICDDGDGYPEAMIEQQANYAAGIRMSTGSTGLGLYFGQQIAHLHQRNDEHGFIQLCNDSPLGGGEFRLVLP</sequence>
<gene>
    <name evidence="5" type="ORF">SAMN05216210_3029</name>
</gene>
<comment type="catalytic activity">
    <reaction evidence="1">
        <text>ATP + protein L-histidine = ADP + protein N-phospho-L-histidine.</text>
        <dbReference type="EC" id="2.7.13.3"/>
    </reaction>
</comment>
<reference evidence="6" key="1">
    <citation type="submission" date="2016-10" db="EMBL/GenBank/DDBJ databases">
        <authorList>
            <person name="Varghese N."/>
            <person name="Submissions S."/>
        </authorList>
    </citation>
    <scope>NUCLEOTIDE SEQUENCE [LARGE SCALE GENOMIC DNA]</scope>
    <source>
        <strain evidence="6">CECT 8338</strain>
    </source>
</reference>
<dbReference type="EC" id="2.7.13.3" evidence="2"/>
<evidence type="ECO:0000313" key="5">
    <source>
        <dbReference type="EMBL" id="SDU31004.1"/>
    </source>
</evidence>
<evidence type="ECO:0000256" key="1">
    <source>
        <dbReference type="ARBA" id="ARBA00000085"/>
    </source>
</evidence>
<dbReference type="RefSeq" id="WP_092388507.1">
    <property type="nucleotide sequence ID" value="NZ_LT629787.1"/>
</dbReference>
<dbReference type="EMBL" id="LT629787">
    <property type="protein sequence ID" value="SDU31004.1"/>
    <property type="molecule type" value="Genomic_DNA"/>
</dbReference>
<dbReference type="PROSITE" id="PS50109">
    <property type="entry name" value="HIS_KIN"/>
    <property type="match status" value="1"/>
</dbReference>
<organism evidence="5 6">
    <name type="scientific">Halopseudomonas salegens</name>
    <dbReference type="NCBI Taxonomy" id="1434072"/>
    <lineage>
        <taxon>Bacteria</taxon>
        <taxon>Pseudomonadati</taxon>
        <taxon>Pseudomonadota</taxon>
        <taxon>Gammaproteobacteria</taxon>
        <taxon>Pseudomonadales</taxon>
        <taxon>Pseudomonadaceae</taxon>
        <taxon>Halopseudomonas</taxon>
    </lineage>
</organism>
<dbReference type="AlphaFoldDB" id="A0A1H2HGN8"/>
<keyword evidence="5" id="KW-0418">Kinase</keyword>
<evidence type="ECO:0000259" key="4">
    <source>
        <dbReference type="PROSITE" id="PS50109"/>
    </source>
</evidence>
<dbReference type="OrthoDB" id="9122109at2"/>
<dbReference type="InterPro" id="IPR003594">
    <property type="entry name" value="HATPase_dom"/>
</dbReference>
<keyword evidence="6" id="KW-1185">Reference proteome</keyword>
<protein>
    <recommendedName>
        <fullName evidence="2">histidine kinase</fullName>
        <ecNumber evidence="2">2.7.13.3</ecNumber>
    </recommendedName>
</protein>